<keyword evidence="1" id="KW-0479">Metal-binding</keyword>
<dbReference type="EMBL" id="LGGO01000152">
    <property type="protein sequence ID" value="KUK76432.1"/>
    <property type="molecule type" value="Genomic_DNA"/>
</dbReference>
<feature type="binding site" evidence="1">
    <location>
        <position position="111"/>
    </location>
    <ligand>
        <name>a divalent metal cation</name>
        <dbReference type="ChEBI" id="CHEBI:60240"/>
        <label>1</label>
    </ligand>
</feature>
<dbReference type="GO" id="GO:0016788">
    <property type="term" value="F:hydrolase activity, acting on ester bonds"/>
    <property type="evidence" value="ECO:0007669"/>
    <property type="project" value="InterPro"/>
</dbReference>
<feature type="binding site" evidence="1">
    <location>
        <position position="7"/>
    </location>
    <ligand>
        <name>a divalent metal cation</name>
        <dbReference type="ChEBI" id="CHEBI:60240"/>
        <label>1</label>
    </ligand>
</feature>
<reference evidence="3" key="1">
    <citation type="journal article" date="2015" name="MBio">
        <title>Genome-Resolved Metagenomic Analysis Reveals Roles for Candidate Phyla and Other Microbial Community Members in Biogeochemical Transformations in Oil Reservoirs.</title>
        <authorList>
            <person name="Hu P."/>
            <person name="Tom L."/>
            <person name="Singh A."/>
            <person name="Thomas B.C."/>
            <person name="Baker B.J."/>
            <person name="Piceno Y.M."/>
            <person name="Andersen G.L."/>
            <person name="Banfield J.F."/>
        </authorList>
    </citation>
    <scope>NUCLEOTIDE SEQUENCE [LARGE SCALE GENOMIC DNA]</scope>
</reference>
<proteinExistence type="predicted"/>
<dbReference type="GO" id="GO:0046872">
    <property type="term" value="F:metal ion binding"/>
    <property type="evidence" value="ECO:0007669"/>
    <property type="project" value="UniProtKB-KW"/>
</dbReference>
<protein>
    <submittedName>
        <fullName evidence="2">TatD family hydrolase</fullName>
        <ecNumber evidence="2">3.1.21.-</ecNumber>
    </submittedName>
</protein>
<dbReference type="PIRSF" id="PIRSF005902">
    <property type="entry name" value="DNase_TatD"/>
    <property type="match status" value="1"/>
</dbReference>
<comment type="caution">
    <text evidence="2">The sequence shown here is derived from an EMBL/GenBank/DDBJ whole genome shotgun (WGS) entry which is preliminary data.</text>
</comment>
<dbReference type="InterPro" id="IPR001130">
    <property type="entry name" value="TatD-like"/>
</dbReference>
<dbReference type="Proteomes" id="UP000053904">
    <property type="component" value="Unassembled WGS sequence"/>
</dbReference>
<sequence length="294" mass="33756">MHDSHIHMAMKPLNENWKRDIQDFIDLGGKKILTQGTDIEDFIDTLKLADEINNYFDLNIVDTALGIHPTVFKENFHMEKPDQIYECSKKFIHRFQDIFEKEKSRLTAVGETGLDYFEMYNNGVSEEKIEVFKEIQIESFSSHIILARENNLPLSIHAREKEGSSDCVADVLKTLARKGNGLVTGVFHSYTGSIDKLPDIFDMGFGIGFNAIITYPGGENVREILEKTPLDRIFFETDGPFLPTQSVRRDKKALIRYGRSAQVREIMDVAAEIKNVPIERLERITDENYERVFG</sequence>
<feature type="binding site" evidence="1">
    <location>
        <position position="157"/>
    </location>
    <ligand>
        <name>a divalent metal cation</name>
        <dbReference type="ChEBI" id="CHEBI:60240"/>
        <label>2</label>
    </ligand>
</feature>
<dbReference type="AlphaFoldDB" id="A0A124FWZ4"/>
<feature type="binding site" evidence="1">
    <location>
        <position position="188"/>
    </location>
    <ligand>
        <name>a divalent metal cation</name>
        <dbReference type="ChEBI" id="CHEBI:60240"/>
        <label>2</label>
    </ligand>
</feature>
<gene>
    <name evidence="2" type="ORF">XD93_0918</name>
</gene>
<dbReference type="PANTHER" id="PTHR46124:SF2">
    <property type="entry name" value="D-AMINOACYL-TRNA DEACYLASE"/>
    <property type="match status" value="1"/>
</dbReference>
<evidence type="ECO:0000313" key="3">
    <source>
        <dbReference type="Proteomes" id="UP000053904"/>
    </source>
</evidence>
<evidence type="ECO:0000313" key="2">
    <source>
        <dbReference type="EMBL" id="KUK76432.1"/>
    </source>
</evidence>
<evidence type="ECO:0000256" key="1">
    <source>
        <dbReference type="PIRSR" id="PIRSR005902-1"/>
    </source>
</evidence>
<name>A0A124FWZ4_9BACT</name>
<dbReference type="Gene3D" id="3.20.20.140">
    <property type="entry name" value="Metal-dependent hydrolases"/>
    <property type="match status" value="1"/>
</dbReference>
<feature type="binding site" evidence="1">
    <location>
        <position position="5"/>
    </location>
    <ligand>
        <name>a divalent metal cation</name>
        <dbReference type="ChEBI" id="CHEBI:60240"/>
        <label>1</label>
    </ligand>
</feature>
<dbReference type="InterPro" id="IPR032466">
    <property type="entry name" value="Metal_Hydrolase"/>
</dbReference>
<keyword evidence="2" id="KW-0378">Hydrolase</keyword>
<dbReference type="SUPFAM" id="SSF51556">
    <property type="entry name" value="Metallo-dependent hydrolases"/>
    <property type="match status" value="1"/>
</dbReference>
<dbReference type="EC" id="3.1.21.-" evidence="2"/>
<dbReference type="CDD" id="cd01310">
    <property type="entry name" value="TatD_DNAse"/>
    <property type="match status" value="1"/>
</dbReference>
<accession>A0A124FWZ4</accession>
<dbReference type="PANTHER" id="PTHR46124">
    <property type="entry name" value="D-AMINOACYL-TRNA DEACYLASE"/>
    <property type="match status" value="1"/>
</dbReference>
<dbReference type="Pfam" id="PF01026">
    <property type="entry name" value="TatD_DNase"/>
    <property type="match status" value="1"/>
</dbReference>
<feature type="binding site" evidence="1">
    <location>
        <position position="238"/>
    </location>
    <ligand>
        <name>a divalent metal cation</name>
        <dbReference type="ChEBI" id="CHEBI:60240"/>
        <label>1</label>
    </ligand>
</feature>
<organism evidence="2 3">
    <name type="scientific">candidate division WS6 bacterium 34_10</name>
    <dbReference type="NCBI Taxonomy" id="1641389"/>
    <lineage>
        <taxon>Bacteria</taxon>
        <taxon>Candidatus Dojkabacteria</taxon>
    </lineage>
</organism>